<dbReference type="AlphaFoldDB" id="A0A1V9Y5W5"/>
<comment type="caution">
    <text evidence="1">The sequence shown here is derived from an EMBL/GenBank/DDBJ whole genome shotgun (WGS) entry which is preliminary data.</text>
</comment>
<dbReference type="EMBL" id="JNBR01002832">
    <property type="protein sequence ID" value="OQR81110.1"/>
    <property type="molecule type" value="Genomic_DNA"/>
</dbReference>
<protein>
    <recommendedName>
        <fullName evidence="3">Roadblock/LAMTOR2 domain-containing protein</fullName>
    </recommendedName>
</protein>
<name>A0A1V9Y5W5_ACHHY</name>
<dbReference type="Gene3D" id="3.30.450.30">
    <property type="entry name" value="Dynein light chain 2a, cytoplasmic"/>
    <property type="match status" value="1"/>
</dbReference>
<evidence type="ECO:0000313" key="2">
    <source>
        <dbReference type="Proteomes" id="UP000243579"/>
    </source>
</evidence>
<gene>
    <name evidence="1" type="ORF">ACHHYP_16727</name>
</gene>
<dbReference type="SUPFAM" id="SSF103196">
    <property type="entry name" value="Roadblock/LC7 domain"/>
    <property type="match status" value="1"/>
</dbReference>
<dbReference type="OrthoDB" id="71311at2759"/>
<organism evidence="1 2">
    <name type="scientific">Achlya hypogyna</name>
    <name type="common">Oomycete</name>
    <name type="synonym">Protoachlya hypogyna</name>
    <dbReference type="NCBI Taxonomy" id="1202772"/>
    <lineage>
        <taxon>Eukaryota</taxon>
        <taxon>Sar</taxon>
        <taxon>Stramenopiles</taxon>
        <taxon>Oomycota</taxon>
        <taxon>Saprolegniomycetes</taxon>
        <taxon>Saprolegniales</taxon>
        <taxon>Achlyaceae</taxon>
        <taxon>Achlya</taxon>
    </lineage>
</organism>
<evidence type="ECO:0000313" key="1">
    <source>
        <dbReference type="EMBL" id="OQR81110.1"/>
    </source>
</evidence>
<dbReference type="Proteomes" id="UP000243579">
    <property type="component" value="Unassembled WGS sequence"/>
</dbReference>
<keyword evidence="2" id="KW-1185">Reference proteome</keyword>
<reference evidence="1 2" key="1">
    <citation type="journal article" date="2014" name="Genome Biol. Evol.">
        <title>The secreted proteins of Achlya hypogyna and Thraustotheca clavata identify the ancestral oomycete secretome and reveal gene acquisitions by horizontal gene transfer.</title>
        <authorList>
            <person name="Misner I."/>
            <person name="Blouin N."/>
            <person name="Leonard G."/>
            <person name="Richards T.A."/>
            <person name="Lane C.E."/>
        </authorList>
    </citation>
    <scope>NUCLEOTIDE SEQUENCE [LARGE SCALE GENOMIC DNA]</scope>
    <source>
        <strain evidence="1 2">ATCC 48635</strain>
    </source>
</reference>
<accession>A0A1V9Y5W5</accession>
<sequence length="149" mass="16315">MACAFLCCAARRRKERQKSLLKAQLDRVHGVYPGTTYVCILDESGDVLAQVMTEPSCASMNPDELAGVITTLRQSVALFASTLNHAETQVVHIKGESHIFSCYSLDAHVLAFYSVMPSVDVALFDCSEADRKLEGICIELQRIATTTSI</sequence>
<evidence type="ECO:0008006" key="3">
    <source>
        <dbReference type="Google" id="ProtNLM"/>
    </source>
</evidence>
<proteinExistence type="predicted"/>